<dbReference type="EMBL" id="FWPT01000007">
    <property type="protein sequence ID" value="SMA49221.1"/>
    <property type="molecule type" value="Genomic_DNA"/>
</dbReference>
<protein>
    <submittedName>
        <fullName evidence="1">Uncharacterized protein</fullName>
    </submittedName>
</protein>
<keyword evidence="2" id="KW-1185">Reference proteome</keyword>
<dbReference type="RefSeq" id="WP_087111520.1">
    <property type="nucleotide sequence ID" value="NZ_CBCSCN010000007.1"/>
</dbReference>
<organism evidence="1 2">
    <name type="scientific">Parendozoicomonas haliclonae</name>
    <dbReference type="NCBI Taxonomy" id="1960125"/>
    <lineage>
        <taxon>Bacteria</taxon>
        <taxon>Pseudomonadati</taxon>
        <taxon>Pseudomonadota</taxon>
        <taxon>Gammaproteobacteria</taxon>
        <taxon>Oceanospirillales</taxon>
        <taxon>Endozoicomonadaceae</taxon>
        <taxon>Parendozoicomonas</taxon>
    </lineage>
</organism>
<sequence length="357" mass="40678">MPAERRKCIFKAIKWLSVAIVLGMNIPVYANIDLQQCLNGLWQVPDGPYLKELCEDNDDCLNRRVSYLPHNDELRIILDDPGIFSLPGEKTMVVSNACALVNKGFKLHVNIVSGWIYYNHTELLAIKKLNNLKFPRYDNIQEQKNDRPDDALSMTEWLNKHENSFKYGCKDIIYDNETDTLHASCKKEEHQGRFHGQTHIQSSITYLSIYRKHGAVIINSDGRLKPVNPVSEAREEDYTQPIGAWYQIMRTCADQGMTHRRVGNIITCHNPGFMLHSGGVTNCTPEDVAYNSSTDLLLLRCRGNASVFQFSNTSVCASYENIYSVGLYSRNTINEESEGDTHLFCRVSRPLIRHTGL</sequence>
<reference evidence="1 2" key="1">
    <citation type="submission" date="2017-03" db="EMBL/GenBank/DDBJ databases">
        <authorList>
            <person name="Afonso C.L."/>
            <person name="Miller P.J."/>
            <person name="Scott M.A."/>
            <person name="Spackman E."/>
            <person name="Goraichik I."/>
            <person name="Dimitrov K.M."/>
            <person name="Suarez D.L."/>
            <person name="Swayne D.E."/>
        </authorList>
    </citation>
    <scope>NUCLEOTIDE SEQUENCE [LARGE SCALE GENOMIC DNA]</scope>
    <source>
        <strain evidence="1">SB41UT1</strain>
    </source>
</reference>
<dbReference type="Proteomes" id="UP000196573">
    <property type="component" value="Unassembled WGS sequence"/>
</dbReference>
<accession>A0A1X7AML5</accession>
<gene>
    <name evidence="1" type="ORF">EHSB41UT_03123</name>
</gene>
<name>A0A1X7AML5_9GAMM</name>
<evidence type="ECO:0000313" key="1">
    <source>
        <dbReference type="EMBL" id="SMA49221.1"/>
    </source>
</evidence>
<dbReference type="AlphaFoldDB" id="A0A1X7AML5"/>
<proteinExistence type="predicted"/>
<evidence type="ECO:0000313" key="2">
    <source>
        <dbReference type="Proteomes" id="UP000196573"/>
    </source>
</evidence>